<accession>G3MAI9</accession>
<evidence type="ECO:0000313" key="2">
    <source>
        <dbReference type="Proteomes" id="UP000009273"/>
    </source>
</evidence>
<dbReference type="Proteomes" id="UP000009273">
    <property type="component" value="Segment"/>
</dbReference>
<protein>
    <submittedName>
        <fullName evidence="1">Gp448</fullName>
    </submittedName>
</protein>
<organism evidence="1 2">
    <name type="scientific">Bacillus phage G</name>
    <dbReference type="NCBI Taxonomy" id="2884420"/>
    <lineage>
        <taxon>Viruses</taxon>
        <taxon>Duplodnaviria</taxon>
        <taxon>Heunggongvirae</taxon>
        <taxon>Uroviricota</taxon>
        <taxon>Caudoviricetes</taxon>
        <taxon>Donellivirus</taxon>
        <taxon>Donellivirus gee</taxon>
    </lineage>
</organism>
<gene>
    <name evidence="1" type="primary">448</name>
    <name evidence="1" type="ORF">G_448</name>
</gene>
<reference evidence="1 2" key="1">
    <citation type="submission" date="2011-09" db="EMBL/GenBank/DDBJ databases">
        <authorList>
            <person name="Pope W.H."/>
            <person name="Pedulla M.L."/>
            <person name="Ford M.E."/>
            <person name="Peebles C.L."/>
            <person name="Hatfull G.H."/>
            <person name="Hendrix R.W."/>
        </authorList>
    </citation>
    <scope>NUCLEOTIDE SEQUENCE [LARGE SCALE GENOMIC DNA]</scope>
    <source>
        <strain evidence="1">G</strain>
    </source>
</reference>
<dbReference type="KEGG" id="vg:18563662"/>
<name>G3MAI9_9CAUD</name>
<keyword evidence="2" id="KW-1185">Reference proteome</keyword>
<sequence>MFNFKGVYFNLTKREENHLNELISLSENIIIKKDESLCTHKRYDIYSVSVVINSKCNFKFNVKVDNYINRIISFKDIENNCKLSYTDIVDGVFLMKNEEFRKKLDVLKCKNNICPMCGATMIEESVFINIFSRLECLNSCYRITNNNLFSSNKISIGAVLLNDIYINVGERDFSLQKRIEIVEESYEKILYWKENDRYLTKLLQK</sequence>
<evidence type="ECO:0000313" key="1">
    <source>
        <dbReference type="EMBL" id="AEO93706.1"/>
    </source>
</evidence>
<dbReference type="GeneID" id="18563662"/>
<dbReference type="RefSeq" id="YP_009015751.1">
    <property type="nucleotide sequence ID" value="NC_023719.1"/>
</dbReference>
<dbReference type="EMBL" id="JN638751">
    <property type="protein sequence ID" value="AEO93706.1"/>
    <property type="molecule type" value="Genomic_DNA"/>
</dbReference>
<proteinExistence type="predicted"/>